<dbReference type="EMBL" id="WHWC01000015">
    <property type="protein sequence ID" value="KAG8368033.1"/>
    <property type="molecule type" value="Genomic_DNA"/>
</dbReference>
<dbReference type="Proteomes" id="UP000826271">
    <property type="component" value="Unassembled WGS sequence"/>
</dbReference>
<evidence type="ECO:0000313" key="5">
    <source>
        <dbReference type="EMBL" id="KAG8368033.1"/>
    </source>
</evidence>
<feature type="chain" id="PRO_5043417382" description="GDSL esterase/lipase" evidence="4">
    <location>
        <begin position="26"/>
        <end position="337"/>
    </location>
</feature>
<dbReference type="SUPFAM" id="SSF52266">
    <property type="entry name" value="SGNH hydrolase"/>
    <property type="match status" value="1"/>
</dbReference>
<sequence length="337" mass="36223">MAQIIISQLILCLFVILINIAPHSADETPSSLFILGDSTADVGTNNYIPESLLKANFPHNGIDFPHSRATGRFSNGFNTADFVGVNFASAGSGLLDVTGPKTMVVPLSQQISQFSTVKDNITALIGSAATKTVLSKSLFFISVGGNDISGYFATNTTIPADQFISNLISTYSNHITNLYNLGARKFGIISVPPLGCCPSQRLVQKLINGADGCFEPENDFAMSFYTALESLLINISSQLPGIKYSLGNGYKMTIDVIENPHASGFENVDSACCGTGILNAQGPCNSTASLCSDRRKYLFWDYVHPTKKAAYLAAKTLYNGPPYYVSPINFAQLAKDY</sequence>
<keyword evidence="3" id="KW-0443">Lipid metabolism</keyword>
<dbReference type="InterPro" id="IPR036514">
    <property type="entry name" value="SGNH_hydro_sf"/>
</dbReference>
<feature type="signal peptide" evidence="4">
    <location>
        <begin position="1"/>
        <end position="25"/>
    </location>
</feature>
<gene>
    <name evidence="5" type="ORF">BUALT_Bualt15G0003100</name>
</gene>
<dbReference type="GO" id="GO:0016788">
    <property type="term" value="F:hydrolase activity, acting on ester bonds"/>
    <property type="evidence" value="ECO:0007669"/>
    <property type="project" value="InterPro"/>
</dbReference>
<evidence type="ECO:0008006" key="7">
    <source>
        <dbReference type="Google" id="ProtNLM"/>
    </source>
</evidence>
<dbReference type="Pfam" id="PF00657">
    <property type="entry name" value="Lipase_GDSL"/>
    <property type="match status" value="1"/>
</dbReference>
<dbReference type="InterPro" id="IPR051058">
    <property type="entry name" value="GDSL_Est/Lipase"/>
</dbReference>
<keyword evidence="4" id="KW-0732">Signal</keyword>
<dbReference type="InterPro" id="IPR001087">
    <property type="entry name" value="GDSL"/>
</dbReference>
<evidence type="ECO:0000313" key="6">
    <source>
        <dbReference type="Proteomes" id="UP000826271"/>
    </source>
</evidence>
<comment type="caution">
    <text evidence="5">The sequence shown here is derived from an EMBL/GenBank/DDBJ whole genome shotgun (WGS) entry which is preliminary data.</text>
</comment>
<reference evidence="5" key="1">
    <citation type="submission" date="2019-10" db="EMBL/GenBank/DDBJ databases">
        <authorList>
            <person name="Zhang R."/>
            <person name="Pan Y."/>
            <person name="Wang J."/>
            <person name="Ma R."/>
            <person name="Yu S."/>
        </authorList>
    </citation>
    <scope>NUCLEOTIDE SEQUENCE</scope>
    <source>
        <strain evidence="5">LA-IB0</strain>
        <tissue evidence="5">Leaf</tissue>
    </source>
</reference>
<dbReference type="PANTHER" id="PTHR45648">
    <property type="entry name" value="GDSL LIPASE/ACYLHYDROLASE FAMILY PROTEIN (AFU_ORTHOLOGUE AFUA_4G14700)"/>
    <property type="match status" value="1"/>
</dbReference>
<dbReference type="PANTHER" id="PTHR45648:SF17">
    <property type="entry name" value="GDSL ESTERASE_LIPASE"/>
    <property type="match status" value="1"/>
</dbReference>
<evidence type="ECO:0000256" key="3">
    <source>
        <dbReference type="ARBA" id="ARBA00022963"/>
    </source>
</evidence>
<name>A0AAV6WM86_9LAMI</name>
<evidence type="ECO:0000256" key="2">
    <source>
        <dbReference type="ARBA" id="ARBA00022801"/>
    </source>
</evidence>
<dbReference type="CDD" id="cd01837">
    <property type="entry name" value="SGNH_plant_lipase_like"/>
    <property type="match status" value="1"/>
</dbReference>
<proteinExistence type="inferred from homology"/>
<dbReference type="AlphaFoldDB" id="A0AAV6WM86"/>
<dbReference type="InterPro" id="IPR035669">
    <property type="entry name" value="SGNH_plant_lipase-like"/>
</dbReference>
<keyword evidence="2" id="KW-0378">Hydrolase</keyword>
<organism evidence="5 6">
    <name type="scientific">Buddleja alternifolia</name>
    <dbReference type="NCBI Taxonomy" id="168488"/>
    <lineage>
        <taxon>Eukaryota</taxon>
        <taxon>Viridiplantae</taxon>
        <taxon>Streptophyta</taxon>
        <taxon>Embryophyta</taxon>
        <taxon>Tracheophyta</taxon>
        <taxon>Spermatophyta</taxon>
        <taxon>Magnoliopsida</taxon>
        <taxon>eudicotyledons</taxon>
        <taxon>Gunneridae</taxon>
        <taxon>Pentapetalae</taxon>
        <taxon>asterids</taxon>
        <taxon>lamiids</taxon>
        <taxon>Lamiales</taxon>
        <taxon>Scrophulariaceae</taxon>
        <taxon>Buddlejeae</taxon>
        <taxon>Buddleja</taxon>
    </lineage>
</organism>
<keyword evidence="3" id="KW-0442">Lipid degradation</keyword>
<dbReference type="Gene3D" id="3.40.50.1110">
    <property type="entry name" value="SGNH hydrolase"/>
    <property type="match status" value="1"/>
</dbReference>
<comment type="similarity">
    <text evidence="1">Belongs to the 'GDSL' lipolytic enzyme family.</text>
</comment>
<accession>A0AAV6WM86</accession>
<protein>
    <recommendedName>
        <fullName evidence="7">GDSL esterase/lipase</fullName>
    </recommendedName>
</protein>
<evidence type="ECO:0000256" key="4">
    <source>
        <dbReference type="SAM" id="SignalP"/>
    </source>
</evidence>
<dbReference type="GO" id="GO:0016042">
    <property type="term" value="P:lipid catabolic process"/>
    <property type="evidence" value="ECO:0007669"/>
    <property type="project" value="UniProtKB-KW"/>
</dbReference>
<evidence type="ECO:0000256" key="1">
    <source>
        <dbReference type="ARBA" id="ARBA00008668"/>
    </source>
</evidence>
<keyword evidence="6" id="KW-1185">Reference proteome</keyword>